<proteinExistence type="predicted"/>
<dbReference type="Gene3D" id="3.20.20.70">
    <property type="entry name" value="Aldolase class I"/>
    <property type="match status" value="1"/>
</dbReference>
<dbReference type="GO" id="GO:0016052">
    <property type="term" value="P:carbohydrate catabolic process"/>
    <property type="evidence" value="ECO:0007669"/>
    <property type="project" value="InterPro"/>
</dbReference>
<dbReference type="InterPro" id="IPR002252">
    <property type="entry name" value="Glyco_hydro_36"/>
</dbReference>
<dbReference type="AlphaFoldDB" id="A0A6L9E808"/>
<name>A0A6L9E808_9FLAO</name>
<keyword evidence="2" id="KW-1185">Reference proteome</keyword>
<dbReference type="RefSeq" id="WP_161433379.1">
    <property type="nucleotide sequence ID" value="NZ_WXYO01000001.1"/>
</dbReference>
<dbReference type="CDD" id="cd14791">
    <property type="entry name" value="GH36"/>
    <property type="match status" value="1"/>
</dbReference>
<dbReference type="EMBL" id="WXYO01000001">
    <property type="protein sequence ID" value="NAS10579.1"/>
    <property type="molecule type" value="Genomic_DNA"/>
</dbReference>
<dbReference type="SUPFAM" id="SSF51445">
    <property type="entry name" value="(Trans)glycosidases"/>
    <property type="match status" value="1"/>
</dbReference>
<comment type="caution">
    <text evidence="1">The sequence shown here is derived from an EMBL/GenBank/DDBJ whole genome shotgun (WGS) entry which is preliminary data.</text>
</comment>
<dbReference type="PANTHER" id="PTHR43053">
    <property type="entry name" value="GLYCOSIDASE FAMILY 31"/>
    <property type="match status" value="1"/>
</dbReference>
<dbReference type="GO" id="GO:0004557">
    <property type="term" value="F:alpha-galactosidase activity"/>
    <property type="evidence" value="ECO:0007669"/>
    <property type="project" value="InterPro"/>
</dbReference>
<dbReference type="Proteomes" id="UP000475249">
    <property type="component" value="Unassembled WGS sequence"/>
</dbReference>
<evidence type="ECO:0000313" key="2">
    <source>
        <dbReference type="Proteomes" id="UP000475249"/>
    </source>
</evidence>
<gene>
    <name evidence="1" type="ORF">GTQ38_01105</name>
</gene>
<sequence length="587" mass="67601">MSVDSVQIAKIAVLNPRKDIRTSLSTVSERDGLAIYEFEVNSDKAVIPDPISLQWKIPAVNVKGVWKPTTDFAKRIQADWELENMESRISIDAPVINLYGHDDSNVLTFACSNAINKLEMNARLREEDNCFYCHISFFSECAKPLRNFKARIYLDYRRLHFSTALKEVSEWWKSLENLKPAYVPEIAKKPLYSTWYQFHQDLDQEVLLEECKLARNLGYEVVIIDDGWQTSDSNRGYDYTGDWRPERIPDMADYVAKLQAVGMKVALWYSVPFCGKKSIAYQKFKGKFLTENHRWAPVFDPRFPEVREYLIDIYAEALSQWKLDGFKLDFIDDFKRYADTPLNKENGRDYASINEAVDRLLTDVMNTLKRINPEVFIEFRQKYTGPAMRKYGNMFRAFDCPGDPTMNRVRIADIKMLCGSTAVHSDMVTWHEEEPLEVAALHMMNTFFGVPQLSVMLQNTPASHMRMIAFFTGYWNTYSKVLLEGAFTPTAPLANYPVLQCRKDGYTIIGIYEPHLVKISDPDPNIHLLNAQLSDSIVIHCAESYGRYSRLIYDCTGNVWAEDEILLNQGVISMPVPPCGIVQLEQL</sequence>
<accession>A0A6L9E808</accession>
<dbReference type="InterPro" id="IPR050985">
    <property type="entry name" value="Alpha-glycosidase_related"/>
</dbReference>
<organism evidence="1 2">
    <name type="scientific">Poritiphilus flavus</name>
    <dbReference type="NCBI Taxonomy" id="2697053"/>
    <lineage>
        <taxon>Bacteria</taxon>
        <taxon>Pseudomonadati</taxon>
        <taxon>Bacteroidota</taxon>
        <taxon>Flavobacteriia</taxon>
        <taxon>Flavobacteriales</taxon>
        <taxon>Flavobacteriaceae</taxon>
        <taxon>Poritiphilus</taxon>
    </lineage>
</organism>
<dbReference type="Pfam" id="PF02065">
    <property type="entry name" value="Melibiase"/>
    <property type="match status" value="1"/>
</dbReference>
<protein>
    <submittedName>
        <fullName evidence="1">Alpha-galactosidase</fullName>
    </submittedName>
</protein>
<reference evidence="1 2" key="1">
    <citation type="submission" date="2020-01" db="EMBL/GenBank/DDBJ databases">
        <title>Bacteria diversity of Porities sp.</title>
        <authorList>
            <person name="Wang G."/>
        </authorList>
    </citation>
    <scope>NUCLEOTIDE SEQUENCE [LARGE SCALE GENOMIC DNA]</scope>
    <source>
        <strain evidence="1 2">R33</strain>
    </source>
</reference>
<evidence type="ECO:0000313" key="1">
    <source>
        <dbReference type="EMBL" id="NAS10579.1"/>
    </source>
</evidence>
<dbReference type="InterPro" id="IPR013785">
    <property type="entry name" value="Aldolase_TIM"/>
</dbReference>
<dbReference type="InterPro" id="IPR017853">
    <property type="entry name" value="GH"/>
</dbReference>